<dbReference type="SUPFAM" id="SSF51556">
    <property type="entry name" value="Metallo-dependent hydrolases"/>
    <property type="match status" value="1"/>
</dbReference>
<feature type="domain" description="Amidohydrolase-related" evidence="1">
    <location>
        <begin position="2"/>
        <end position="292"/>
    </location>
</feature>
<accession>A0A1M4XD31</accession>
<reference evidence="2 3" key="1">
    <citation type="submission" date="2016-11" db="EMBL/GenBank/DDBJ databases">
        <authorList>
            <person name="Jaros S."/>
            <person name="Januszkiewicz K."/>
            <person name="Wedrychowicz H."/>
        </authorList>
    </citation>
    <scope>NUCLEOTIDE SEQUENCE [LARGE SCALE GENOMIC DNA]</scope>
    <source>
        <strain evidence="2 3">DSM 14828</strain>
    </source>
</reference>
<evidence type="ECO:0000259" key="1">
    <source>
        <dbReference type="Pfam" id="PF01979"/>
    </source>
</evidence>
<keyword evidence="3" id="KW-1185">Reference proteome</keyword>
<protein>
    <submittedName>
        <fullName evidence="2">Imidazolonepropionase</fullName>
    </submittedName>
</protein>
<dbReference type="EMBL" id="FQTU01000009">
    <property type="protein sequence ID" value="SHE91320.1"/>
    <property type="molecule type" value="Genomic_DNA"/>
</dbReference>
<dbReference type="Pfam" id="PF01979">
    <property type="entry name" value="Amidohydro_1"/>
    <property type="match status" value="1"/>
</dbReference>
<dbReference type="Gene3D" id="3.20.20.140">
    <property type="entry name" value="Metal-dependent hydrolases"/>
    <property type="match status" value="1"/>
</dbReference>
<gene>
    <name evidence="2" type="ORF">SAMN02746064_01475</name>
</gene>
<proteinExistence type="predicted"/>
<dbReference type="AlphaFoldDB" id="A0A1M4XD31"/>
<dbReference type="OrthoDB" id="9797498at2"/>
<organism evidence="2 3">
    <name type="scientific">Alkalibacter saccharofermentans DSM 14828</name>
    <dbReference type="NCBI Taxonomy" id="1120975"/>
    <lineage>
        <taxon>Bacteria</taxon>
        <taxon>Bacillati</taxon>
        <taxon>Bacillota</taxon>
        <taxon>Clostridia</taxon>
        <taxon>Eubacteriales</taxon>
        <taxon>Eubacteriaceae</taxon>
        <taxon>Alkalibacter</taxon>
    </lineage>
</organism>
<dbReference type="Proteomes" id="UP000184251">
    <property type="component" value="Unassembled WGS sequence"/>
</dbReference>
<dbReference type="InterPro" id="IPR006680">
    <property type="entry name" value="Amidohydro-rel"/>
</dbReference>
<name>A0A1M4XD31_9FIRM</name>
<dbReference type="GO" id="GO:0016787">
    <property type="term" value="F:hydrolase activity"/>
    <property type="evidence" value="ECO:0007669"/>
    <property type="project" value="InterPro"/>
</dbReference>
<dbReference type="InterPro" id="IPR032466">
    <property type="entry name" value="Metal_Hydrolase"/>
</dbReference>
<dbReference type="InterPro" id="IPR051781">
    <property type="entry name" value="Metallo-dep_Hydrolase"/>
</dbReference>
<dbReference type="PANTHER" id="PTHR43135:SF3">
    <property type="entry name" value="ALPHA-D-RIBOSE 1-METHYLPHOSPHONATE 5-TRIPHOSPHATE DIPHOSPHATASE"/>
    <property type="match status" value="1"/>
</dbReference>
<dbReference type="STRING" id="1120975.SAMN02746064_01475"/>
<dbReference type="PANTHER" id="PTHR43135">
    <property type="entry name" value="ALPHA-D-RIBOSE 1-METHYLPHOSPHONATE 5-TRIPHOSPHATE DIPHOSPHATASE"/>
    <property type="match status" value="1"/>
</dbReference>
<evidence type="ECO:0000313" key="3">
    <source>
        <dbReference type="Proteomes" id="UP000184251"/>
    </source>
</evidence>
<sequence length="307" mass="34638">MFIETHMHLTLDGIDSKKYRNSLNIDSKTTENMLRKVFESYKSRGIFAIRDGGDNLGLYELARSVADEEGLIYRTPIYGIYKKGYYGSMIGKPVEGLDEINKHLDDLAFKKADFIKIVLSGMISFKEYGKVGGVGFNKNEFEYLVKKAQDLSLPVMVHANSFQGVQMAAEAGVDTIEHGYYLSDENLCAMKEKNIIWVPTLAPLGNILYSNDKRYKKEKNVIRRIFEQQCKMIKSGYDMGVKIAVGSDAGSYRVYHGSGFFDELIYLNKSGIGKEELMRIAYKNGVSALRISQKEIGAAEDRIIDES</sequence>
<evidence type="ECO:0000313" key="2">
    <source>
        <dbReference type="EMBL" id="SHE91320.1"/>
    </source>
</evidence>
<dbReference type="RefSeq" id="WP_073270654.1">
    <property type="nucleotide sequence ID" value="NZ_FQTU01000009.1"/>
</dbReference>